<reference evidence="3" key="1">
    <citation type="journal article" date="2021" name="Proc. Natl. Acad. Sci. U.S.A.">
        <title>A Catalog of Tens of Thousands of Viruses from Human Metagenomes Reveals Hidden Associations with Chronic Diseases.</title>
        <authorList>
            <person name="Tisza M.J."/>
            <person name="Buck C.B."/>
        </authorList>
    </citation>
    <scope>NUCLEOTIDE SEQUENCE</scope>
    <source>
        <strain evidence="3">Ctzc413</strain>
    </source>
</reference>
<evidence type="ECO:0000313" key="3">
    <source>
        <dbReference type="EMBL" id="DAD97299.1"/>
    </source>
</evidence>
<proteinExistence type="predicted"/>
<protein>
    <submittedName>
        <fullName evidence="3">Antirepressor protein</fullName>
    </submittedName>
</protein>
<name>A0A8S5NTB9_9CAUD</name>
<sequence>MSDLINIDMENQTVSARELHEKLNIGTAFKDWFPRMAEYGFVEGTDFNMLKIERVQMEGSREVRREVTDYNISVDMAKQICMIQRTPEGKAVRQYLIDLEKAWNTPEQVFARALRMADQTISSLKDRCKFLGGQVVEQQKVIEQLEPKASYYDLILQCKDLIATTVIAKDYGMSAKKFNSMLHDMGIQYKQGDIWVLYSKYQGQGYLKAKTHNYADGNGVQHSKEHAYWTQKGRLFLYDLLKQEGILPLIEREYVA</sequence>
<feature type="domain" description="AntA/AntB antirepressor" evidence="2">
    <location>
        <begin position="14"/>
        <end position="86"/>
    </location>
</feature>
<dbReference type="EMBL" id="BK015237">
    <property type="protein sequence ID" value="DAD97299.1"/>
    <property type="molecule type" value="Genomic_DNA"/>
</dbReference>
<evidence type="ECO:0000259" key="2">
    <source>
        <dbReference type="Pfam" id="PF08346"/>
    </source>
</evidence>
<accession>A0A8S5NTB9</accession>
<dbReference type="Pfam" id="PF03374">
    <property type="entry name" value="ANT"/>
    <property type="match status" value="1"/>
</dbReference>
<evidence type="ECO:0000259" key="1">
    <source>
        <dbReference type="Pfam" id="PF03374"/>
    </source>
</evidence>
<dbReference type="InterPro" id="IPR013557">
    <property type="entry name" value="AntA/B_antirep"/>
</dbReference>
<organism evidence="3">
    <name type="scientific">Myoviridae sp. ctzc413</name>
    <dbReference type="NCBI Taxonomy" id="2826721"/>
    <lineage>
        <taxon>Viruses</taxon>
        <taxon>Duplodnaviria</taxon>
        <taxon>Heunggongvirae</taxon>
        <taxon>Uroviricota</taxon>
        <taxon>Caudoviricetes</taxon>
    </lineage>
</organism>
<feature type="domain" description="Antirepressor protein C-terminal" evidence="1">
    <location>
        <begin position="140"/>
        <end position="243"/>
    </location>
</feature>
<dbReference type="Pfam" id="PF08346">
    <property type="entry name" value="AntA"/>
    <property type="match status" value="1"/>
</dbReference>
<dbReference type="GO" id="GO:0003677">
    <property type="term" value="F:DNA binding"/>
    <property type="evidence" value="ECO:0007669"/>
    <property type="project" value="InterPro"/>
</dbReference>
<dbReference type="InterPro" id="IPR005039">
    <property type="entry name" value="Ant_C"/>
</dbReference>